<name>A0AAN6RX33_9PEZI</name>
<proteinExistence type="predicted"/>
<evidence type="ECO:0008006" key="3">
    <source>
        <dbReference type="Google" id="ProtNLM"/>
    </source>
</evidence>
<protein>
    <recommendedName>
        <fullName evidence="3">Zn(2)-C6 fungal-type domain-containing protein</fullName>
    </recommendedName>
</protein>
<keyword evidence="2" id="KW-1185">Reference proteome</keyword>
<dbReference type="PANTHER" id="PTHR35392">
    <property type="entry name" value="ZN(II)2CYS6 TRANSCRIPTION FACTOR (EUROFUNG)-RELATED-RELATED"/>
    <property type="match status" value="1"/>
</dbReference>
<dbReference type="EMBL" id="MU855351">
    <property type="protein sequence ID" value="KAK3905628.1"/>
    <property type="molecule type" value="Genomic_DNA"/>
</dbReference>
<evidence type="ECO:0000313" key="1">
    <source>
        <dbReference type="EMBL" id="KAK3905628.1"/>
    </source>
</evidence>
<organism evidence="1 2">
    <name type="scientific">Staphylotrichum tortipilum</name>
    <dbReference type="NCBI Taxonomy" id="2831512"/>
    <lineage>
        <taxon>Eukaryota</taxon>
        <taxon>Fungi</taxon>
        <taxon>Dikarya</taxon>
        <taxon>Ascomycota</taxon>
        <taxon>Pezizomycotina</taxon>
        <taxon>Sordariomycetes</taxon>
        <taxon>Sordariomycetidae</taxon>
        <taxon>Sordariales</taxon>
        <taxon>Chaetomiaceae</taxon>
        <taxon>Staphylotrichum</taxon>
    </lineage>
</organism>
<feature type="non-terminal residue" evidence="1">
    <location>
        <position position="1"/>
    </location>
</feature>
<gene>
    <name evidence="1" type="ORF">C8A05DRAFT_12545</name>
</gene>
<dbReference type="Proteomes" id="UP001303889">
    <property type="component" value="Unassembled WGS sequence"/>
</dbReference>
<accession>A0AAN6RX33</accession>
<reference evidence="1" key="1">
    <citation type="journal article" date="2023" name="Mol. Phylogenet. Evol.">
        <title>Genome-scale phylogeny and comparative genomics of the fungal order Sordariales.</title>
        <authorList>
            <person name="Hensen N."/>
            <person name="Bonometti L."/>
            <person name="Westerberg I."/>
            <person name="Brannstrom I.O."/>
            <person name="Guillou S."/>
            <person name="Cros-Aarteil S."/>
            <person name="Calhoun S."/>
            <person name="Haridas S."/>
            <person name="Kuo A."/>
            <person name="Mondo S."/>
            <person name="Pangilinan J."/>
            <person name="Riley R."/>
            <person name="LaButti K."/>
            <person name="Andreopoulos B."/>
            <person name="Lipzen A."/>
            <person name="Chen C."/>
            <person name="Yan M."/>
            <person name="Daum C."/>
            <person name="Ng V."/>
            <person name="Clum A."/>
            <person name="Steindorff A."/>
            <person name="Ohm R.A."/>
            <person name="Martin F."/>
            <person name="Silar P."/>
            <person name="Natvig D.O."/>
            <person name="Lalanne C."/>
            <person name="Gautier V."/>
            <person name="Ament-Velasquez S.L."/>
            <person name="Kruys A."/>
            <person name="Hutchinson M.I."/>
            <person name="Powell A.J."/>
            <person name="Barry K."/>
            <person name="Miller A.N."/>
            <person name="Grigoriev I.V."/>
            <person name="Debuchy R."/>
            <person name="Gladieux P."/>
            <person name="Hiltunen Thoren M."/>
            <person name="Johannesson H."/>
        </authorList>
    </citation>
    <scope>NUCLEOTIDE SEQUENCE</scope>
    <source>
        <strain evidence="1">CBS 103.79</strain>
    </source>
</reference>
<evidence type="ECO:0000313" key="2">
    <source>
        <dbReference type="Proteomes" id="UP001303889"/>
    </source>
</evidence>
<reference evidence="1" key="2">
    <citation type="submission" date="2023-05" db="EMBL/GenBank/DDBJ databases">
        <authorList>
            <consortium name="Lawrence Berkeley National Laboratory"/>
            <person name="Steindorff A."/>
            <person name="Hensen N."/>
            <person name="Bonometti L."/>
            <person name="Westerberg I."/>
            <person name="Brannstrom I.O."/>
            <person name="Guillou S."/>
            <person name="Cros-Aarteil S."/>
            <person name="Calhoun S."/>
            <person name="Haridas S."/>
            <person name="Kuo A."/>
            <person name="Mondo S."/>
            <person name="Pangilinan J."/>
            <person name="Riley R."/>
            <person name="Labutti K."/>
            <person name="Andreopoulos B."/>
            <person name="Lipzen A."/>
            <person name="Chen C."/>
            <person name="Yanf M."/>
            <person name="Daum C."/>
            <person name="Ng V."/>
            <person name="Clum A."/>
            <person name="Ohm R."/>
            <person name="Martin F."/>
            <person name="Silar P."/>
            <person name="Natvig D."/>
            <person name="Lalanne C."/>
            <person name="Gautier V."/>
            <person name="Ament-Velasquez S.L."/>
            <person name="Kruys A."/>
            <person name="Hutchinson M.I."/>
            <person name="Powell A.J."/>
            <person name="Barry K."/>
            <person name="Miller A.N."/>
            <person name="Grigoriev I.V."/>
            <person name="Debuchy R."/>
            <person name="Gladieux P."/>
            <person name="Thoren M.H."/>
            <person name="Johannesson H."/>
        </authorList>
    </citation>
    <scope>NUCLEOTIDE SEQUENCE</scope>
    <source>
        <strain evidence="1">CBS 103.79</strain>
    </source>
</reference>
<dbReference type="InterPro" id="IPR052973">
    <property type="entry name" value="Fungal_sec-metab_reg_TF"/>
</dbReference>
<dbReference type="PANTHER" id="PTHR35392:SF3">
    <property type="entry name" value="ZN(2)-C6 FUNGAL-TYPE DOMAIN-CONTAINING PROTEIN"/>
    <property type="match status" value="1"/>
</dbReference>
<dbReference type="AlphaFoldDB" id="A0AAN6RX33"/>
<sequence>AGPQRLSRKQPKLISTALSIVQYKPSPDAEANATRKRPALEEVMPQGMASRTLREVLVQDDSGEIKGTMMTFGNRAKTRAVFSEEKRQRTALARREGVCPRCKKSKRQCDLAQQHSPYVSCTLCVGTKIYKNAPRHPCFKTTLEEIHFFRSGPAENEPFFTQRRSVYDLGDVSKPEVPVRTLKLTQHIGPHRLTIYASEFLPMDGDVVSYKWTDDAGVPRELKMPHFCLTNIEKIGVHLQQYIASAKWSYLRSLEHEDRLAWMTVSAATDYAKANPESLVADALSLWAISRIIEIPWEMTGTDTLGVSQIADPTSPHNGKIPIPPIMDTQLDQVVIQNILMPLRKRVVNKFEKLINPVKREAWWEVYLSAFVILNHIERLARHSAIHARTHTLPSKYSNIPFLEAVFHTAKSILARFHFVCNGAVPLRLDWSSPKVAAMAKLEPHQVLFMQETQAIVAQREKDVLSLRTTHQYERPLYWTGQLFYEDFDASPVHVVEELVDEETGYGVEE</sequence>
<comment type="caution">
    <text evidence="1">The sequence shown here is derived from an EMBL/GenBank/DDBJ whole genome shotgun (WGS) entry which is preliminary data.</text>
</comment>